<keyword evidence="8 12" id="KW-0798">TonB box</keyword>
<keyword evidence="3 11" id="KW-1134">Transmembrane beta strand</keyword>
<keyword evidence="9 11" id="KW-0472">Membrane</keyword>
<sequence>MFPLRRHPTVVALLVGLALPPLSSHADTRKDGAESFAPHELESVTVTARRGEEQAKEVPFGLSVIDAGTLESKGNADLEAVLRDTAGVNISSSGPYDANVLIRGVGSLNQISQEDGSVVLNVDGVALSARQISLATLDMERVEVLKGPQGTLFGRNSEAGAINVISRGPTDYREGYLRGEYGQDNQYRLEGALSGPLGERLSGRLAVRQSGEDHWVENVNDGDPISKPRSLAFRGSLLWDVGERTSALFIAERQRIQHDASVQVLYPFGDPPGIDMTPGRFDDNQNTVERYSSEVQHDFAGSRLTSTTALTRTDMSLVTGYGRRISEILYGAPMEFMKEDDSDQRVLSQDLNVSSLPGARVFWVAGLYASDSRRNFDSFFETTGNRQDRDYETRAYALYGEATYPLTGRLDWTFGLRHTWDRKTYEADYFSGAWQHDERDLDDDYTTGRTGLSFAVMPDLNLYAMLARGYKSGLFSDYATQVEDSSPTDAAKVNSLEIGFKLEPTHQRYAVNGAVFISRIKDDHLLGYDVATQATSAINADTRSQGAELEGSLSLSQDLALSASVTYIDAEITSDAPGVQGGDVESGNRVPQAARWSGDLVLTYQRELPDFPGLPYPMLKARAGYHHVGARPADPQNHFDLDHYDLVDTRVTLLTGNAEFYVYGDNLLNERYELSGYQLAPGVRTGAMHRGRTIGVGAGYYF</sequence>
<evidence type="ECO:0000259" key="14">
    <source>
        <dbReference type="Pfam" id="PF00593"/>
    </source>
</evidence>
<evidence type="ECO:0000313" key="16">
    <source>
        <dbReference type="EMBL" id="KAF0808162.1"/>
    </source>
</evidence>
<dbReference type="InterPro" id="IPR036942">
    <property type="entry name" value="Beta-barrel_TonB_sf"/>
</dbReference>
<keyword evidence="5 11" id="KW-0812">Transmembrane</keyword>
<evidence type="ECO:0000256" key="13">
    <source>
        <dbReference type="SAM" id="SignalP"/>
    </source>
</evidence>
<evidence type="ECO:0000256" key="8">
    <source>
        <dbReference type="ARBA" id="ARBA00023077"/>
    </source>
</evidence>
<comment type="subcellular location">
    <subcellularLocation>
        <location evidence="1 11">Cell outer membrane</location>
        <topology evidence="1 11">Multi-pass membrane protein</topology>
    </subcellularLocation>
</comment>
<dbReference type="Pfam" id="PF07715">
    <property type="entry name" value="Plug"/>
    <property type="match status" value="1"/>
</dbReference>
<proteinExistence type="inferred from homology"/>
<dbReference type="InterPro" id="IPR039426">
    <property type="entry name" value="TonB-dep_rcpt-like"/>
</dbReference>
<evidence type="ECO:0000256" key="10">
    <source>
        <dbReference type="ARBA" id="ARBA00023237"/>
    </source>
</evidence>
<evidence type="ECO:0000256" key="5">
    <source>
        <dbReference type="ARBA" id="ARBA00022692"/>
    </source>
</evidence>
<reference evidence="16 17" key="1">
    <citation type="submission" date="2012-09" db="EMBL/GenBank/DDBJ databases">
        <title>Genome Sequence of alkane-degrading Bacterium Alcanivorax sp. 6-D-6.</title>
        <authorList>
            <person name="Lai Q."/>
            <person name="Shao Z."/>
        </authorList>
    </citation>
    <scope>NUCLEOTIDE SEQUENCE [LARGE SCALE GENOMIC DNA]</scope>
    <source>
        <strain evidence="16 17">6-D-6</strain>
    </source>
</reference>
<accession>A0ABQ6YDK8</accession>
<keyword evidence="16" id="KW-0675">Receptor</keyword>
<keyword evidence="10 11" id="KW-0998">Cell outer membrane</keyword>
<evidence type="ECO:0000256" key="3">
    <source>
        <dbReference type="ARBA" id="ARBA00022452"/>
    </source>
</evidence>
<dbReference type="RefSeq" id="WP_159659856.1">
    <property type="nucleotide sequence ID" value="NZ_AQPF01000002.1"/>
</dbReference>
<evidence type="ECO:0000256" key="6">
    <source>
        <dbReference type="ARBA" id="ARBA00023004"/>
    </source>
</evidence>
<keyword evidence="13" id="KW-0732">Signal</keyword>
<feature type="chain" id="PRO_5045749953" evidence="13">
    <location>
        <begin position="27"/>
        <end position="702"/>
    </location>
</feature>
<evidence type="ECO:0000313" key="17">
    <source>
        <dbReference type="Proteomes" id="UP000771797"/>
    </source>
</evidence>
<evidence type="ECO:0000256" key="2">
    <source>
        <dbReference type="ARBA" id="ARBA00022448"/>
    </source>
</evidence>
<feature type="domain" description="TonB-dependent receptor plug" evidence="15">
    <location>
        <begin position="55"/>
        <end position="160"/>
    </location>
</feature>
<dbReference type="PANTHER" id="PTHR32552">
    <property type="entry name" value="FERRICHROME IRON RECEPTOR-RELATED"/>
    <property type="match status" value="1"/>
</dbReference>
<keyword evidence="2 11" id="KW-0813">Transport</keyword>
<keyword evidence="6" id="KW-0408">Iron</keyword>
<dbReference type="InterPro" id="IPR012910">
    <property type="entry name" value="Plug_dom"/>
</dbReference>
<dbReference type="InterPro" id="IPR000531">
    <property type="entry name" value="Beta-barrel_TonB"/>
</dbReference>
<evidence type="ECO:0000256" key="9">
    <source>
        <dbReference type="ARBA" id="ARBA00023136"/>
    </source>
</evidence>
<dbReference type="PANTHER" id="PTHR32552:SF81">
    <property type="entry name" value="TONB-DEPENDENT OUTER MEMBRANE RECEPTOR"/>
    <property type="match status" value="1"/>
</dbReference>
<keyword evidence="7" id="KW-0406">Ion transport</keyword>
<dbReference type="EMBL" id="AQPF01000002">
    <property type="protein sequence ID" value="KAF0808162.1"/>
    <property type="molecule type" value="Genomic_DNA"/>
</dbReference>
<evidence type="ECO:0000256" key="12">
    <source>
        <dbReference type="RuleBase" id="RU003357"/>
    </source>
</evidence>
<dbReference type="Pfam" id="PF00593">
    <property type="entry name" value="TonB_dep_Rec_b-barrel"/>
    <property type="match status" value="1"/>
</dbReference>
<feature type="domain" description="TonB-dependent receptor-like beta-barrel" evidence="14">
    <location>
        <begin position="278"/>
        <end position="667"/>
    </location>
</feature>
<keyword evidence="17" id="KW-1185">Reference proteome</keyword>
<name>A0ABQ6YDK8_9GAMM</name>
<dbReference type="CDD" id="cd01347">
    <property type="entry name" value="ligand_gated_channel"/>
    <property type="match status" value="1"/>
</dbReference>
<dbReference type="Gene3D" id="2.40.170.20">
    <property type="entry name" value="TonB-dependent receptor, beta-barrel domain"/>
    <property type="match status" value="1"/>
</dbReference>
<comment type="caution">
    <text evidence="16">The sequence shown here is derived from an EMBL/GenBank/DDBJ whole genome shotgun (WGS) entry which is preliminary data.</text>
</comment>
<protein>
    <submittedName>
        <fullName evidence="16">TonB-dependent receptor</fullName>
    </submittedName>
</protein>
<feature type="signal peptide" evidence="13">
    <location>
        <begin position="1"/>
        <end position="26"/>
    </location>
</feature>
<evidence type="ECO:0000256" key="7">
    <source>
        <dbReference type="ARBA" id="ARBA00023065"/>
    </source>
</evidence>
<comment type="similarity">
    <text evidence="11 12">Belongs to the TonB-dependent receptor family.</text>
</comment>
<dbReference type="Proteomes" id="UP000771797">
    <property type="component" value="Unassembled WGS sequence"/>
</dbReference>
<dbReference type="SUPFAM" id="SSF56935">
    <property type="entry name" value="Porins"/>
    <property type="match status" value="1"/>
</dbReference>
<evidence type="ECO:0000259" key="15">
    <source>
        <dbReference type="Pfam" id="PF07715"/>
    </source>
</evidence>
<keyword evidence="4" id="KW-0410">Iron transport</keyword>
<evidence type="ECO:0000256" key="1">
    <source>
        <dbReference type="ARBA" id="ARBA00004571"/>
    </source>
</evidence>
<evidence type="ECO:0000256" key="11">
    <source>
        <dbReference type="PROSITE-ProRule" id="PRU01360"/>
    </source>
</evidence>
<evidence type="ECO:0000256" key="4">
    <source>
        <dbReference type="ARBA" id="ARBA00022496"/>
    </source>
</evidence>
<gene>
    <name evidence="16" type="ORF">A6D6_00552</name>
</gene>
<organism evidence="16 17">
    <name type="scientific">Alcanivorax xiamenensis</name>
    <dbReference type="NCBI Taxonomy" id="1177156"/>
    <lineage>
        <taxon>Bacteria</taxon>
        <taxon>Pseudomonadati</taxon>
        <taxon>Pseudomonadota</taxon>
        <taxon>Gammaproteobacteria</taxon>
        <taxon>Oceanospirillales</taxon>
        <taxon>Alcanivoracaceae</taxon>
        <taxon>Alcanivorax</taxon>
    </lineage>
</organism>
<dbReference type="PROSITE" id="PS52016">
    <property type="entry name" value="TONB_DEPENDENT_REC_3"/>
    <property type="match status" value="1"/>
</dbReference>